<sequence>MGCLENAFPRTSQSAHDGANRNSQNLSGFPIGEIFHANEDEDFSLFGRQLRYRTLNIGQRELADDFVFTVAMVHEAIFVVSHIVQNYVGLVLT</sequence>
<proteinExistence type="predicted"/>
<reference evidence="2 3" key="1">
    <citation type="submission" date="2016-10" db="EMBL/GenBank/DDBJ databases">
        <authorList>
            <person name="de Groot N.N."/>
        </authorList>
    </citation>
    <scope>NUCLEOTIDE SEQUENCE [LARGE SCALE GENOMIC DNA]</scope>
    <source>
        <strain evidence="2 3">CGMCC 1.7666</strain>
    </source>
</reference>
<evidence type="ECO:0000256" key="1">
    <source>
        <dbReference type="SAM" id="MobiDB-lite"/>
    </source>
</evidence>
<dbReference type="Proteomes" id="UP000199569">
    <property type="component" value="Unassembled WGS sequence"/>
</dbReference>
<evidence type="ECO:0000313" key="2">
    <source>
        <dbReference type="EMBL" id="SCY70477.1"/>
    </source>
</evidence>
<feature type="region of interest" description="Disordered" evidence="1">
    <location>
        <begin position="1"/>
        <end position="24"/>
    </location>
</feature>
<dbReference type="EMBL" id="FMVJ01000005">
    <property type="protein sequence ID" value="SCY70477.1"/>
    <property type="molecule type" value="Genomic_DNA"/>
</dbReference>
<gene>
    <name evidence="2" type="ORF">SAMN02927923_02052</name>
</gene>
<accession>A0A1G5I392</accession>
<protein>
    <submittedName>
        <fullName evidence="2">Uncharacterized protein</fullName>
    </submittedName>
</protein>
<keyword evidence="3" id="KW-1185">Reference proteome</keyword>
<organism evidence="2 3">
    <name type="scientific">Microvirga guangxiensis</name>
    <dbReference type="NCBI Taxonomy" id="549386"/>
    <lineage>
        <taxon>Bacteria</taxon>
        <taxon>Pseudomonadati</taxon>
        <taxon>Pseudomonadota</taxon>
        <taxon>Alphaproteobacteria</taxon>
        <taxon>Hyphomicrobiales</taxon>
        <taxon>Methylobacteriaceae</taxon>
        <taxon>Microvirga</taxon>
    </lineage>
</organism>
<name>A0A1G5I392_9HYPH</name>
<dbReference type="AlphaFoldDB" id="A0A1G5I392"/>
<feature type="compositionally biased region" description="Polar residues" evidence="1">
    <location>
        <begin position="9"/>
        <end position="24"/>
    </location>
</feature>
<evidence type="ECO:0000313" key="3">
    <source>
        <dbReference type="Proteomes" id="UP000199569"/>
    </source>
</evidence>